<sequence length="441" mass="50700">MISVLVSKKLSNLLFLFKSNINHGIEYFYCVQINTKSARMVYKSIIVSMIRILCLFGCLFQLYKVTSNFLEFRVRSEVTFDSPKKIEMPAIDFAFPIATLINLTALELHSPNVLSNVCQEFKDNKGGDQQSRCAQALKSPRIMTQKLVNHLKTGDIERFTRDPTKYFTFLNIQSQFDPNLIEKNCSFKRYFNFQNIFVRISCLNGSNPIFIDTKNLLVEDFPFLMMGLTIDGLGSFALRLSPVNSQIIGNMNEFRLINLSSDKFNILRISFKRKITRMLGPPFETNCRDFNKKAALEECVNNKTLQYSHKLFRNIAVPFGRYSEQIGFSLVLSDLTKKLHSECAFKMNFNECQSIDYSLEIEKTIEEQKYGFCFITLEPVTPDLIYISLPAQNWLEFIIFVGSVLGMWFGVSMLSQMMAIMRFCETCTHPTSVHVESSGVS</sequence>
<evidence type="ECO:0000313" key="3">
    <source>
        <dbReference type="Proteomes" id="UP000015104"/>
    </source>
</evidence>
<keyword evidence="1" id="KW-1133">Transmembrane helix</keyword>
<name>T1KYM3_TETUR</name>
<evidence type="ECO:0000313" key="2">
    <source>
        <dbReference type="EnsemblMetazoa" id="tetur27g01200.1"/>
    </source>
</evidence>
<organism evidence="2 3">
    <name type="scientific">Tetranychus urticae</name>
    <name type="common">Two-spotted spider mite</name>
    <dbReference type="NCBI Taxonomy" id="32264"/>
    <lineage>
        <taxon>Eukaryota</taxon>
        <taxon>Metazoa</taxon>
        <taxon>Ecdysozoa</taxon>
        <taxon>Arthropoda</taxon>
        <taxon>Chelicerata</taxon>
        <taxon>Arachnida</taxon>
        <taxon>Acari</taxon>
        <taxon>Acariformes</taxon>
        <taxon>Trombidiformes</taxon>
        <taxon>Prostigmata</taxon>
        <taxon>Eleutherengona</taxon>
        <taxon>Raphignathae</taxon>
        <taxon>Tetranychoidea</taxon>
        <taxon>Tetranychidae</taxon>
        <taxon>Tetranychus</taxon>
    </lineage>
</organism>
<evidence type="ECO:0000256" key="1">
    <source>
        <dbReference type="SAM" id="Phobius"/>
    </source>
</evidence>
<keyword evidence="3" id="KW-1185">Reference proteome</keyword>
<protein>
    <submittedName>
        <fullName evidence="2">Uncharacterized protein</fullName>
    </submittedName>
</protein>
<feature type="transmembrane region" description="Helical" evidence="1">
    <location>
        <begin position="45"/>
        <end position="63"/>
    </location>
</feature>
<reference evidence="3" key="1">
    <citation type="submission" date="2011-08" db="EMBL/GenBank/DDBJ databases">
        <authorList>
            <person name="Rombauts S."/>
        </authorList>
    </citation>
    <scope>NUCLEOTIDE SEQUENCE</scope>
    <source>
        <strain evidence="3">London</strain>
    </source>
</reference>
<dbReference type="EnsemblMetazoa" id="tetur27g01200.1">
    <property type="protein sequence ID" value="tetur27g01200.1"/>
    <property type="gene ID" value="tetur27g01200"/>
</dbReference>
<feature type="transmembrane region" description="Helical" evidence="1">
    <location>
        <begin position="394"/>
        <end position="414"/>
    </location>
</feature>
<dbReference type="Proteomes" id="UP000015104">
    <property type="component" value="Unassembled WGS sequence"/>
</dbReference>
<dbReference type="HOGENOM" id="CLU_055906_0_0_1"/>
<proteinExistence type="predicted"/>
<keyword evidence="1" id="KW-0472">Membrane</keyword>
<reference evidence="2" key="2">
    <citation type="submission" date="2015-06" db="UniProtKB">
        <authorList>
            <consortium name="EnsemblMetazoa"/>
        </authorList>
    </citation>
    <scope>IDENTIFICATION</scope>
</reference>
<dbReference type="EMBL" id="CAEY01000714">
    <property type="status" value="NOT_ANNOTATED_CDS"/>
    <property type="molecule type" value="Genomic_DNA"/>
</dbReference>
<dbReference type="AlphaFoldDB" id="T1KYM3"/>
<accession>T1KYM3</accession>
<keyword evidence="1" id="KW-0812">Transmembrane</keyword>